<keyword evidence="1" id="KW-0131">Cell cycle</keyword>
<dbReference type="GO" id="GO:0051301">
    <property type="term" value="P:cell division"/>
    <property type="evidence" value="ECO:0007669"/>
    <property type="project" value="UniProtKB-KW"/>
</dbReference>
<keyword evidence="2" id="KW-1185">Reference proteome</keyword>
<gene>
    <name evidence="1" type="ORF">RM543_11730</name>
</gene>
<dbReference type="RefSeq" id="WP_311691824.1">
    <property type="nucleotide sequence ID" value="NZ_JAVRHL010000003.1"/>
</dbReference>
<keyword evidence="1" id="KW-0132">Cell division</keyword>
<name>A0ABU3DI26_9RHOB</name>
<dbReference type="EMBL" id="JAVRHL010000003">
    <property type="protein sequence ID" value="MDT0683358.1"/>
    <property type="molecule type" value="Genomic_DNA"/>
</dbReference>
<reference evidence="1 2" key="1">
    <citation type="submission" date="2023-09" db="EMBL/GenBank/DDBJ databases">
        <authorList>
            <person name="Rey-Velasco X."/>
        </authorList>
    </citation>
    <scope>NUCLEOTIDE SEQUENCE [LARGE SCALE GENOMIC DNA]</scope>
    <source>
        <strain evidence="1 2">F158</strain>
    </source>
</reference>
<evidence type="ECO:0000313" key="2">
    <source>
        <dbReference type="Proteomes" id="UP001265259"/>
    </source>
</evidence>
<organism evidence="1 2">
    <name type="scientific">Tropicimonas omnivorans</name>
    <dbReference type="NCBI Taxonomy" id="3075590"/>
    <lineage>
        <taxon>Bacteria</taxon>
        <taxon>Pseudomonadati</taxon>
        <taxon>Pseudomonadota</taxon>
        <taxon>Alphaproteobacteria</taxon>
        <taxon>Rhodobacterales</taxon>
        <taxon>Roseobacteraceae</taxon>
        <taxon>Tropicimonas</taxon>
    </lineage>
</organism>
<evidence type="ECO:0000313" key="1">
    <source>
        <dbReference type="EMBL" id="MDT0683358.1"/>
    </source>
</evidence>
<sequence>MRGLLYVASALAVMALAFWAYQENYRTQASIRANSEVSRDIGRLRETLSILKAEWAYLNRPSRLADLAEMNFDKLGLLPVEKTQFARPDQLPYPPAGLARVGAPVDLVGVVPQFAPDGEDWP</sequence>
<dbReference type="Proteomes" id="UP001265259">
    <property type="component" value="Unassembled WGS sequence"/>
</dbReference>
<accession>A0ABU3DI26</accession>
<protein>
    <submittedName>
        <fullName evidence="1">Cell division protein FtsL</fullName>
    </submittedName>
</protein>
<proteinExistence type="predicted"/>
<comment type="caution">
    <text evidence="1">The sequence shown here is derived from an EMBL/GenBank/DDBJ whole genome shotgun (WGS) entry which is preliminary data.</text>
</comment>